<accession>A0A1B0A1F6</accession>
<name>A0A1B0A1F6_GLOPL</name>
<dbReference type="EnsemblMetazoa" id="GPAI031522-RA">
    <property type="protein sequence ID" value="GPAI031522-PA"/>
    <property type="gene ID" value="GPAI031522"/>
</dbReference>
<reference evidence="2" key="2">
    <citation type="submission" date="2020-05" db="UniProtKB">
        <authorList>
            <consortium name="EnsemblMetazoa"/>
        </authorList>
    </citation>
    <scope>IDENTIFICATION</scope>
    <source>
        <strain evidence="2">IAEA</strain>
    </source>
</reference>
<protein>
    <submittedName>
        <fullName evidence="2">Uncharacterized protein</fullName>
    </submittedName>
</protein>
<keyword evidence="3" id="KW-1185">Reference proteome</keyword>
<dbReference type="AlphaFoldDB" id="A0A1B0A1F6"/>
<proteinExistence type="predicted"/>
<keyword evidence="1" id="KW-0812">Transmembrane</keyword>
<reference evidence="3" key="1">
    <citation type="submission" date="2014-03" db="EMBL/GenBank/DDBJ databases">
        <authorList>
            <person name="Aksoy S."/>
            <person name="Warren W."/>
            <person name="Wilson R.K."/>
        </authorList>
    </citation>
    <scope>NUCLEOTIDE SEQUENCE [LARGE SCALE GENOMIC DNA]</scope>
    <source>
        <strain evidence="3">IAEA</strain>
    </source>
</reference>
<feature type="transmembrane region" description="Helical" evidence="1">
    <location>
        <begin position="68"/>
        <end position="91"/>
    </location>
</feature>
<dbReference type="Proteomes" id="UP000092445">
    <property type="component" value="Unassembled WGS sequence"/>
</dbReference>
<evidence type="ECO:0000313" key="3">
    <source>
        <dbReference type="Proteomes" id="UP000092445"/>
    </source>
</evidence>
<organism evidence="2 3">
    <name type="scientific">Glossina pallidipes</name>
    <name type="common">Tsetse fly</name>
    <dbReference type="NCBI Taxonomy" id="7398"/>
    <lineage>
        <taxon>Eukaryota</taxon>
        <taxon>Metazoa</taxon>
        <taxon>Ecdysozoa</taxon>
        <taxon>Arthropoda</taxon>
        <taxon>Hexapoda</taxon>
        <taxon>Insecta</taxon>
        <taxon>Pterygota</taxon>
        <taxon>Neoptera</taxon>
        <taxon>Endopterygota</taxon>
        <taxon>Diptera</taxon>
        <taxon>Brachycera</taxon>
        <taxon>Muscomorpha</taxon>
        <taxon>Hippoboscoidea</taxon>
        <taxon>Glossinidae</taxon>
        <taxon>Glossina</taxon>
    </lineage>
</organism>
<evidence type="ECO:0000256" key="1">
    <source>
        <dbReference type="SAM" id="Phobius"/>
    </source>
</evidence>
<evidence type="ECO:0000313" key="2">
    <source>
        <dbReference type="EnsemblMetazoa" id="GPAI031522-PA"/>
    </source>
</evidence>
<keyword evidence="1" id="KW-1133">Transmembrane helix</keyword>
<dbReference type="VEuPathDB" id="VectorBase:GPAI031522"/>
<keyword evidence="1" id="KW-0472">Membrane</keyword>
<sequence>MKRKVLGKRCVLFFINSWKHFGLFCAGNHCPLDVLLTLRNGGKLETTMSGESANHGTRIVNVQNGGKLIYFSCTLLHVLLITSMFLCYILQLCSLVKAKEFTLLKDVEQNFSVGAFERIRDRRNFVWLSRVASKLCKTAIGNGGDAILNVRALAEFTLMPNVCNYGHIAAPLAAKELWHALISANEKLGYLSSC</sequence>